<dbReference type="GO" id="GO:0005576">
    <property type="term" value="C:extracellular region"/>
    <property type="evidence" value="ECO:0007669"/>
    <property type="project" value="UniProtKB-SubCell"/>
</dbReference>
<reference evidence="14" key="1">
    <citation type="journal article" date="2023" name="G3 (Bethesda)">
        <title>Whole genome assemblies of Zophobas morio and Tenebrio molitor.</title>
        <authorList>
            <person name="Kaur S."/>
            <person name="Stinson S.A."/>
            <person name="diCenzo G.C."/>
        </authorList>
    </citation>
    <scope>NUCLEOTIDE SEQUENCE</scope>
    <source>
        <strain evidence="14">QUZm001</strain>
    </source>
</reference>
<dbReference type="Gene3D" id="1.20.90.10">
    <property type="entry name" value="Phospholipase A2 domain"/>
    <property type="match status" value="1"/>
</dbReference>
<evidence type="ECO:0000256" key="5">
    <source>
        <dbReference type="ARBA" id="ARBA00022525"/>
    </source>
</evidence>
<keyword evidence="10" id="KW-0443">Lipid metabolism</keyword>
<sequence>MVQRNDAIFLVVFVVGLLGIQGKPSWSLNLPAIGPLRNFGQRDHTFHIKSYSGKRVKNDSIRMVYFHDQTVAIVELEPDKLLLNCELIEVYEPEDAIKALGDFQQVSRPVAITFKEMTTLMRQCQQVEDGKTMTNELSKNITTHPIGRGILANNPFVLLSGIIPGTKWCGTGDIAKDYYDLGAEPTVDKCCRAHDLCPVKVRAFSERYNITNDSLYTKSHCLCDDQLYTCLKQNSSPTAHIMGTIYFNLVQIPCLEDTKSGKRYRTPKNSF</sequence>
<dbReference type="GO" id="GO:0050482">
    <property type="term" value="P:arachidonate secretion"/>
    <property type="evidence" value="ECO:0007669"/>
    <property type="project" value="InterPro"/>
</dbReference>
<evidence type="ECO:0000256" key="11">
    <source>
        <dbReference type="ARBA" id="ARBA00023157"/>
    </source>
</evidence>
<dbReference type="GO" id="GO:0016042">
    <property type="term" value="P:lipid catabolic process"/>
    <property type="evidence" value="ECO:0007669"/>
    <property type="project" value="UniProtKB-KW"/>
</dbReference>
<evidence type="ECO:0000313" key="14">
    <source>
        <dbReference type="EMBL" id="KAJ3644850.1"/>
    </source>
</evidence>
<dbReference type="FunFam" id="1.20.90.10:FF:000002">
    <property type="entry name" value="Phospholipase A2 group III"/>
    <property type="match status" value="1"/>
</dbReference>
<keyword evidence="9" id="KW-0442">Lipid degradation</keyword>
<dbReference type="InterPro" id="IPR036444">
    <property type="entry name" value="PLipase_A2_dom_sf"/>
</dbReference>
<dbReference type="CDD" id="cd04704">
    <property type="entry name" value="PLA2_bee_venom_like"/>
    <property type="match status" value="1"/>
</dbReference>
<dbReference type="SUPFAM" id="SSF48619">
    <property type="entry name" value="Phospholipase A2, PLA2"/>
    <property type="match status" value="1"/>
</dbReference>
<accession>A0AA38HWF4</accession>
<dbReference type="Pfam" id="PF05826">
    <property type="entry name" value="Phospholip_A2_2"/>
    <property type="match status" value="1"/>
</dbReference>
<dbReference type="GO" id="GO:0006644">
    <property type="term" value="P:phospholipid metabolic process"/>
    <property type="evidence" value="ECO:0007669"/>
    <property type="project" value="InterPro"/>
</dbReference>
<dbReference type="InterPro" id="IPR016090">
    <property type="entry name" value="PLA2-like_dom"/>
</dbReference>
<gene>
    <name evidence="14" type="ORF">Zmor_022551</name>
</gene>
<dbReference type="PANTHER" id="PTHR12253">
    <property type="entry name" value="RH14732P"/>
    <property type="match status" value="1"/>
</dbReference>
<evidence type="ECO:0000256" key="3">
    <source>
        <dbReference type="ARBA" id="ARBA00013278"/>
    </source>
</evidence>
<keyword evidence="6" id="KW-0479">Metal-binding</keyword>
<dbReference type="GO" id="GO:0046872">
    <property type="term" value="F:metal ion binding"/>
    <property type="evidence" value="ECO:0007669"/>
    <property type="project" value="UniProtKB-KW"/>
</dbReference>
<evidence type="ECO:0000313" key="15">
    <source>
        <dbReference type="Proteomes" id="UP001168821"/>
    </source>
</evidence>
<name>A0AA38HWF4_9CUCU</name>
<dbReference type="Proteomes" id="UP001168821">
    <property type="component" value="Unassembled WGS sequence"/>
</dbReference>
<evidence type="ECO:0000256" key="12">
    <source>
        <dbReference type="ARBA" id="ARBA00029903"/>
    </source>
</evidence>
<evidence type="ECO:0000256" key="7">
    <source>
        <dbReference type="ARBA" id="ARBA00022801"/>
    </source>
</evidence>
<protein>
    <recommendedName>
        <fullName evidence="4">Phospholipase A2</fullName>
        <ecNumber evidence="3">3.1.1.4</ecNumber>
    </recommendedName>
    <alternativeName>
        <fullName evidence="12">Phosphatidylcholine 2-acylhydrolase</fullName>
    </alternativeName>
</protein>
<evidence type="ECO:0000256" key="1">
    <source>
        <dbReference type="ARBA" id="ARBA00001913"/>
    </source>
</evidence>
<evidence type="ECO:0000256" key="9">
    <source>
        <dbReference type="ARBA" id="ARBA00022963"/>
    </source>
</evidence>
<dbReference type="EMBL" id="JALNTZ010000007">
    <property type="protein sequence ID" value="KAJ3644850.1"/>
    <property type="molecule type" value="Genomic_DNA"/>
</dbReference>
<comment type="subcellular location">
    <subcellularLocation>
        <location evidence="2">Secreted</location>
    </subcellularLocation>
</comment>
<dbReference type="EC" id="3.1.1.4" evidence="3"/>
<dbReference type="GO" id="GO:0004623">
    <property type="term" value="F:phospholipase A2 activity"/>
    <property type="evidence" value="ECO:0007669"/>
    <property type="project" value="UniProtKB-EC"/>
</dbReference>
<comment type="caution">
    <text evidence="14">The sequence shown here is derived from an EMBL/GenBank/DDBJ whole genome shotgun (WGS) entry which is preliminary data.</text>
</comment>
<organism evidence="14 15">
    <name type="scientific">Zophobas morio</name>
    <dbReference type="NCBI Taxonomy" id="2755281"/>
    <lineage>
        <taxon>Eukaryota</taxon>
        <taxon>Metazoa</taxon>
        <taxon>Ecdysozoa</taxon>
        <taxon>Arthropoda</taxon>
        <taxon>Hexapoda</taxon>
        <taxon>Insecta</taxon>
        <taxon>Pterygota</taxon>
        <taxon>Neoptera</taxon>
        <taxon>Endopterygota</taxon>
        <taxon>Coleoptera</taxon>
        <taxon>Polyphaga</taxon>
        <taxon>Cucujiformia</taxon>
        <taxon>Tenebrionidae</taxon>
        <taxon>Zophobas</taxon>
    </lineage>
</organism>
<keyword evidence="7" id="KW-0378">Hydrolase</keyword>
<evidence type="ECO:0000256" key="6">
    <source>
        <dbReference type="ARBA" id="ARBA00022723"/>
    </source>
</evidence>
<keyword evidence="15" id="KW-1185">Reference proteome</keyword>
<evidence type="ECO:0000256" key="4">
    <source>
        <dbReference type="ARBA" id="ARBA00021721"/>
    </source>
</evidence>
<evidence type="ECO:0000256" key="10">
    <source>
        <dbReference type="ARBA" id="ARBA00023098"/>
    </source>
</evidence>
<evidence type="ECO:0000256" key="8">
    <source>
        <dbReference type="ARBA" id="ARBA00022837"/>
    </source>
</evidence>
<evidence type="ECO:0000256" key="2">
    <source>
        <dbReference type="ARBA" id="ARBA00004613"/>
    </source>
</evidence>
<dbReference type="AlphaFoldDB" id="A0AA38HWF4"/>
<keyword evidence="8" id="KW-0106">Calcium</keyword>
<evidence type="ECO:0000259" key="13">
    <source>
        <dbReference type="Pfam" id="PF05826"/>
    </source>
</evidence>
<keyword evidence="11" id="KW-1015">Disulfide bond</keyword>
<proteinExistence type="predicted"/>
<comment type="cofactor">
    <cofactor evidence="1">
        <name>Ca(2+)</name>
        <dbReference type="ChEBI" id="CHEBI:29108"/>
    </cofactor>
</comment>
<keyword evidence="5" id="KW-0964">Secreted</keyword>
<feature type="domain" description="Phospholipase A2-like central" evidence="13">
    <location>
        <begin position="162"/>
        <end position="256"/>
    </location>
</feature>